<dbReference type="Proteomes" id="UP000310158">
    <property type="component" value="Unassembled WGS sequence"/>
</dbReference>
<name>A0A4S4LE34_9AGAM</name>
<evidence type="ECO:0000313" key="2">
    <source>
        <dbReference type="Proteomes" id="UP000310158"/>
    </source>
</evidence>
<organism evidence="1 2">
    <name type="scientific">Bondarzewia mesenterica</name>
    <dbReference type="NCBI Taxonomy" id="1095465"/>
    <lineage>
        <taxon>Eukaryota</taxon>
        <taxon>Fungi</taxon>
        <taxon>Dikarya</taxon>
        <taxon>Basidiomycota</taxon>
        <taxon>Agaricomycotina</taxon>
        <taxon>Agaricomycetes</taxon>
        <taxon>Russulales</taxon>
        <taxon>Bondarzewiaceae</taxon>
        <taxon>Bondarzewia</taxon>
    </lineage>
</organism>
<keyword evidence="2" id="KW-1185">Reference proteome</keyword>
<comment type="caution">
    <text evidence="1">The sequence shown here is derived from an EMBL/GenBank/DDBJ whole genome shotgun (WGS) entry which is preliminary data.</text>
</comment>
<evidence type="ECO:0000313" key="1">
    <source>
        <dbReference type="EMBL" id="THH10102.1"/>
    </source>
</evidence>
<protein>
    <submittedName>
        <fullName evidence="1">Uncharacterized protein</fullName>
    </submittedName>
</protein>
<gene>
    <name evidence="1" type="ORF">EW146_g8474</name>
</gene>
<reference evidence="1 2" key="1">
    <citation type="submission" date="2019-02" db="EMBL/GenBank/DDBJ databases">
        <title>Genome sequencing of the rare red list fungi Bondarzewia mesenterica.</title>
        <authorList>
            <person name="Buettner E."/>
            <person name="Kellner H."/>
        </authorList>
    </citation>
    <scope>NUCLEOTIDE SEQUENCE [LARGE SCALE GENOMIC DNA]</scope>
    <source>
        <strain evidence="1 2">DSM 108281</strain>
    </source>
</reference>
<proteinExistence type="predicted"/>
<dbReference type="AlphaFoldDB" id="A0A4S4LE34"/>
<dbReference type="EMBL" id="SGPL01000591">
    <property type="protein sequence ID" value="THH10102.1"/>
    <property type="molecule type" value="Genomic_DNA"/>
</dbReference>
<accession>A0A4S4LE34</accession>
<sequence>MPHSSLASSHLTVNWAAASPSAFEWDTWTWPTPPSPPTPDTHLQHAPSLLAMQYDWAFEEGLPSGPPVWLKIEDQPDSV</sequence>